<reference evidence="7" key="1">
    <citation type="submission" date="2025-08" db="UniProtKB">
        <authorList>
            <consortium name="RefSeq"/>
        </authorList>
    </citation>
    <scope>IDENTIFICATION</scope>
    <source>
        <tissue evidence="7">Whole Larva</tissue>
    </source>
</reference>
<gene>
    <name evidence="7" type="primary">LOC108557999</name>
</gene>
<keyword evidence="5 7" id="KW-0413">Isomerase</keyword>
<evidence type="ECO:0000256" key="1">
    <source>
        <dbReference type="ARBA" id="ARBA00005005"/>
    </source>
</evidence>
<proteinExistence type="inferred from homology"/>
<keyword evidence="4" id="KW-0443">Lipid metabolism</keyword>
<accession>A0ABM1M6R8</accession>
<dbReference type="PANTHER" id="PTHR43149:SF1">
    <property type="entry name" value="DELTA(3,5)-DELTA(2,4)-DIENOYL-COA ISOMERASE, MITOCHONDRIAL"/>
    <property type="match status" value="1"/>
</dbReference>
<keyword evidence="3" id="KW-0276">Fatty acid metabolism</keyword>
<dbReference type="InterPro" id="IPR014748">
    <property type="entry name" value="Enoyl-CoA_hydra_C"/>
</dbReference>
<dbReference type="SUPFAM" id="SSF52096">
    <property type="entry name" value="ClpP/crotonase"/>
    <property type="match status" value="1"/>
</dbReference>
<comment type="similarity">
    <text evidence="2">Belongs to the enoyl-CoA hydratase/isomerase family.</text>
</comment>
<dbReference type="CDD" id="cd06558">
    <property type="entry name" value="crotonase-like"/>
    <property type="match status" value="1"/>
</dbReference>
<organism evidence="6 7">
    <name type="scientific">Nicrophorus vespilloides</name>
    <name type="common">Boreal carrion beetle</name>
    <dbReference type="NCBI Taxonomy" id="110193"/>
    <lineage>
        <taxon>Eukaryota</taxon>
        <taxon>Metazoa</taxon>
        <taxon>Ecdysozoa</taxon>
        <taxon>Arthropoda</taxon>
        <taxon>Hexapoda</taxon>
        <taxon>Insecta</taxon>
        <taxon>Pterygota</taxon>
        <taxon>Neoptera</taxon>
        <taxon>Endopterygota</taxon>
        <taxon>Coleoptera</taxon>
        <taxon>Polyphaga</taxon>
        <taxon>Staphyliniformia</taxon>
        <taxon>Silphidae</taxon>
        <taxon>Nicrophorinae</taxon>
        <taxon>Nicrophorus</taxon>
    </lineage>
</organism>
<dbReference type="GeneID" id="108557999"/>
<dbReference type="Gene3D" id="3.90.226.10">
    <property type="entry name" value="2-enoyl-CoA Hydratase, Chain A, domain 1"/>
    <property type="match status" value="1"/>
</dbReference>
<evidence type="ECO:0000256" key="3">
    <source>
        <dbReference type="ARBA" id="ARBA00022832"/>
    </source>
</evidence>
<dbReference type="GO" id="GO:0016853">
    <property type="term" value="F:isomerase activity"/>
    <property type="evidence" value="ECO:0007669"/>
    <property type="project" value="UniProtKB-KW"/>
</dbReference>
<dbReference type="RefSeq" id="XP_017770268.1">
    <property type="nucleotide sequence ID" value="XM_017914779.1"/>
</dbReference>
<dbReference type="Pfam" id="PF00378">
    <property type="entry name" value="ECH_1"/>
    <property type="match status" value="1"/>
</dbReference>
<comment type="pathway">
    <text evidence="1">Lipid metabolism; fatty acid beta-oxidation.</text>
</comment>
<protein>
    <submittedName>
        <fullName evidence="7">Delta(3,5)-Delta(2,4)-dienoyl-CoA isomerase, mitochondrial isoform X1</fullName>
    </submittedName>
</protein>
<name>A0ABM1M6R8_NICVS</name>
<sequence>MFSSSARLLHKSFASVKAAAANMSSNVPSFKSLAVTVPKPFVYHVEFNRPEKVNAMNQTMWTEIGQCFNELSFNPDCRVIVVSGAGKLFTAGIDVKDLMRVAPELAEAEDVARKAKILQQLISRFQASFSSMEECSKPVLAAVHSACIGAGVDFVSGVDIRYCSKDAYFQVKEVDMGMAADVGTLQRLPKIIGNQGLVRELCLTGRKMMADEALSQGLVSKVFDDKEKMMDGVLKIAEDIASKSPVAVQGIKRSLIYARDHSVRDSLDQIASWNQFMLQSDDFASAVMAQATKSDDIEFSKL</sequence>
<dbReference type="NCBIfam" id="NF004794">
    <property type="entry name" value="PRK06142.1"/>
    <property type="match status" value="1"/>
</dbReference>
<dbReference type="InterPro" id="IPR001753">
    <property type="entry name" value="Enoyl-CoA_hydra/iso"/>
</dbReference>
<evidence type="ECO:0000256" key="4">
    <source>
        <dbReference type="ARBA" id="ARBA00023098"/>
    </source>
</evidence>
<dbReference type="PANTHER" id="PTHR43149">
    <property type="entry name" value="ENOYL-COA HYDRATASE"/>
    <property type="match status" value="1"/>
</dbReference>
<evidence type="ECO:0000256" key="5">
    <source>
        <dbReference type="ARBA" id="ARBA00023235"/>
    </source>
</evidence>
<evidence type="ECO:0000256" key="2">
    <source>
        <dbReference type="ARBA" id="ARBA00005254"/>
    </source>
</evidence>
<dbReference type="Proteomes" id="UP000695000">
    <property type="component" value="Unplaced"/>
</dbReference>
<keyword evidence="6" id="KW-1185">Reference proteome</keyword>
<evidence type="ECO:0000313" key="7">
    <source>
        <dbReference type="RefSeq" id="XP_017770268.1"/>
    </source>
</evidence>
<dbReference type="InterPro" id="IPR029045">
    <property type="entry name" value="ClpP/crotonase-like_dom_sf"/>
</dbReference>
<evidence type="ECO:0000313" key="6">
    <source>
        <dbReference type="Proteomes" id="UP000695000"/>
    </source>
</evidence>
<dbReference type="InterPro" id="IPR045002">
    <property type="entry name" value="Ech1-like"/>
</dbReference>
<dbReference type="Gene3D" id="1.10.12.10">
    <property type="entry name" value="Lyase 2-enoyl-coa Hydratase, Chain A, domain 2"/>
    <property type="match status" value="1"/>
</dbReference>